<reference evidence="3 4" key="1">
    <citation type="journal article" date="2019" name="Nat. Med.">
        <title>A library of human gut bacterial isolates paired with longitudinal multiomics data enables mechanistic microbiome research.</title>
        <authorList>
            <person name="Poyet M."/>
            <person name="Groussin M."/>
            <person name="Gibbons S.M."/>
            <person name="Avila-Pacheco J."/>
            <person name="Jiang X."/>
            <person name="Kearney S.M."/>
            <person name="Perrotta A.R."/>
            <person name="Berdy B."/>
            <person name="Zhao S."/>
            <person name="Lieberman T.D."/>
            <person name="Swanson P.K."/>
            <person name="Smith M."/>
            <person name="Roesemann S."/>
            <person name="Alexander J.E."/>
            <person name="Rich S.A."/>
            <person name="Livny J."/>
            <person name="Vlamakis H."/>
            <person name="Clish C."/>
            <person name="Bullock K."/>
            <person name="Deik A."/>
            <person name="Scott J."/>
            <person name="Pierce K.A."/>
            <person name="Xavier R.J."/>
            <person name="Alm E.J."/>
        </authorList>
    </citation>
    <scope>NUCLEOTIDE SEQUENCE [LARGE SCALE GENOMIC DNA]</scope>
    <source>
        <strain evidence="3 4">BIOML-A10</strain>
    </source>
</reference>
<dbReference type="InterPro" id="IPR046947">
    <property type="entry name" value="LytR-like"/>
</dbReference>
<dbReference type="Proteomes" id="UP000422221">
    <property type="component" value="Unassembled WGS sequence"/>
</dbReference>
<protein>
    <submittedName>
        <fullName evidence="3">LytTR family transcriptional regulator</fullName>
    </submittedName>
</protein>
<proteinExistence type="predicted"/>
<feature type="transmembrane region" description="Helical" evidence="1">
    <location>
        <begin position="119"/>
        <end position="141"/>
    </location>
</feature>
<dbReference type="GO" id="GO:0000156">
    <property type="term" value="F:phosphorelay response regulator activity"/>
    <property type="evidence" value="ECO:0007669"/>
    <property type="project" value="InterPro"/>
</dbReference>
<dbReference type="Gene3D" id="2.40.50.1020">
    <property type="entry name" value="LytTr DNA-binding domain"/>
    <property type="match status" value="1"/>
</dbReference>
<evidence type="ECO:0000313" key="3">
    <source>
        <dbReference type="EMBL" id="KAA3770720.1"/>
    </source>
</evidence>
<feature type="transmembrane region" description="Helical" evidence="1">
    <location>
        <begin position="21"/>
        <end position="40"/>
    </location>
</feature>
<keyword evidence="1" id="KW-1133">Transmembrane helix</keyword>
<evidence type="ECO:0000259" key="2">
    <source>
        <dbReference type="PROSITE" id="PS50930"/>
    </source>
</evidence>
<feature type="transmembrane region" description="Helical" evidence="1">
    <location>
        <begin position="52"/>
        <end position="77"/>
    </location>
</feature>
<dbReference type="SMART" id="SM00850">
    <property type="entry name" value="LytTR"/>
    <property type="match status" value="1"/>
</dbReference>
<dbReference type="InterPro" id="IPR007492">
    <property type="entry name" value="LytTR_DNA-bd_dom"/>
</dbReference>
<feature type="transmembrane region" description="Helical" evidence="1">
    <location>
        <begin position="89"/>
        <end position="107"/>
    </location>
</feature>
<dbReference type="AlphaFoldDB" id="A0A7J4XPM9"/>
<accession>A0A7J4XPM9</accession>
<dbReference type="PROSITE" id="PS50930">
    <property type="entry name" value="HTH_LYTTR"/>
    <property type="match status" value="1"/>
</dbReference>
<dbReference type="PANTHER" id="PTHR37299">
    <property type="entry name" value="TRANSCRIPTIONAL REGULATOR-RELATED"/>
    <property type="match status" value="1"/>
</dbReference>
<dbReference type="PANTHER" id="PTHR37299:SF1">
    <property type="entry name" value="STAGE 0 SPORULATION PROTEIN A HOMOLOG"/>
    <property type="match status" value="1"/>
</dbReference>
<name>A0A7J4XPM9_9BACE</name>
<sequence length="294" mass="34217">MKKILKYLSSPYPLFYQRWKVALISCGIVFFILLLFQPFGISAISHNKLGILLGYMVVTGLFLCIPVYLLPFLFPDFYEDERWTVGKHLLNNLFIFFFIAVGLWLYSDWIFGWGLRWDIFCSFLASTVVVGIFPTAFFVMLNRNRFLASHLQEAMEMNQYLQKAESIPNCNRMENGKEYIVFSGGTKESFELIASDLLYVEAEGNYVKIVYRKNEKCTQKMLRATMKQVEEVSRPFSYIVKSHRAFLVNLCAVSKVSGNSQGYRLFLYDCEDSIPVSRAYSKEVKMLIEKMNNR</sequence>
<dbReference type="GO" id="GO:0003677">
    <property type="term" value="F:DNA binding"/>
    <property type="evidence" value="ECO:0007669"/>
    <property type="project" value="InterPro"/>
</dbReference>
<dbReference type="RefSeq" id="WP_005925772.1">
    <property type="nucleotide sequence ID" value="NZ_CABKSE010000001.1"/>
</dbReference>
<organism evidence="3 4">
    <name type="scientific">Bacteroides salyersiae</name>
    <dbReference type="NCBI Taxonomy" id="291644"/>
    <lineage>
        <taxon>Bacteria</taxon>
        <taxon>Pseudomonadati</taxon>
        <taxon>Bacteroidota</taxon>
        <taxon>Bacteroidia</taxon>
        <taxon>Bacteroidales</taxon>
        <taxon>Bacteroidaceae</taxon>
        <taxon>Bacteroides</taxon>
    </lineage>
</organism>
<evidence type="ECO:0000256" key="1">
    <source>
        <dbReference type="SAM" id="Phobius"/>
    </source>
</evidence>
<keyword evidence="1" id="KW-0472">Membrane</keyword>
<gene>
    <name evidence="3" type="ORF">F3F73_01875</name>
</gene>
<dbReference type="EMBL" id="VWMK01000001">
    <property type="protein sequence ID" value="KAA3770720.1"/>
    <property type="molecule type" value="Genomic_DNA"/>
</dbReference>
<dbReference type="GeneID" id="93115831"/>
<keyword evidence="1" id="KW-0812">Transmembrane</keyword>
<evidence type="ECO:0000313" key="4">
    <source>
        <dbReference type="Proteomes" id="UP000422221"/>
    </source>
</evidence>
<feature type="domain" description="HTH LytTR-type" evidence="2">
    <location>
        <begin position="195"/>
        <end position="290"/>
    </location>
</feature>
<dbReference type="Pfam" id="PF04397">
    <property type="entry name" value="LytTR"/>
    <property type="match status" value="1"/>
</dbReference>
<comment type="caution">
    <text evidence="3">The sequence shown here is derived from an EMBL/GenBank/DDBJ whole genome shotgun (WGS) entry which is preliminary data.</text>
</comment>